<comment type="function">
    <text evidence="3">Part of the endoplasmic reticulum membrane protein complex (EMC) that enables the energy-independent insertion into endoplasmic reticulum membranes of newly synthesized membrane proteins.</text>
</comment>
<dbReference type="PROSITE" id="PS50005">
    <property type="entry name" value="TPR"/>
    <property type="match status" value="1"/>
</dbReference>
<feature type="compositionally biased region" description="Polar residues" evidence="4">
    <location>
        <begin position="261"/>
        <end position="271"/>
    </location>
</feature>
<evidence type="ECO:0000256" key="3">
    <source>
        <dbReference type="RuleBase" id="RU367091"/>
    </source>
</evidence>
<evidence type="ECO:0000256" key="1">
    <source>
        <dbReference type="ARBA" id="ARBA00022803"/>
    </source>
</evidence>
<feature type="region of interest" description="Disordered" evidence="4">
    <location>
        <begin position="257"/>
        <end position="280"/>
    </location>
</feature>
<evidence type="ECO:0000256" key="4">
    <source>
        <dbReference type="SAM" id="MobiDB-lite"/>
    </source>
</evidence>
<dbReference type="RefSeq" id="XP_033587158.1">
    <property type="nucleotide sequence ID" value="XM_033731534.1"/>
</dbReference>
<dbReference type="Gene3D" id="1.25.40.10">
    <property type="entry name" value="Tetratricopeptide repeat domain"/>
    <property type="match status" value="1"/>
</dbReference>
<dbReference type="OrthoDB" id="124397at2759"/>
<keyword evidence="3" id="KW-0256">Endoplasmic reticulum</keyword>
<dbReference type="InterPro" id="IPR019734">
    <property type="entry name" value="TPR_rpt"/>
</dbReference>
<dbReference type="InterPro" id="IPR039856">
    <property type="entry name" value="EMC2-like"/>
</dbReference>
<dbReference type="PANTHER" id="PTHR12760">
    <property type="entry name" value="TETRATRICOPEPTIDE REPEAT PROTEIN"/>
    <property type="match status" value="1"/>
</dbReference>
<dbReference type="InterPro" id="IPR011990">
    <property type="entry name" value="TPR-like_helical_dom_sf"/>
</dbReference>
<dbReference type="AlphaFoldDB" id="A0A6A6PKH6"/>
<dbReference type="GeneID" id="54472536"/>
<feature type="repeat" description="TPR" evidence="2">
    <location>
        <begin position="161"/>
        <end position="194"/>
    </location>
</feature>
<dbReference type="Proteomes" id="UP000799767">
    <property type="component" value="Unassembled WGS sequence"/>
</dbReference>
<comment type="subcellular location">
    <subcellularLocation>
        <location evidence="3">Endoplasmic reticulum membrane</location>
        <topology evidence="3">Peripheral membrane protein</topology>
        <orientation evidence="3">Cytoplasmic side</orientation>
    </subcellularLocation>
</comment>
<dbReference type="Pfam" id="PF14559">
    <property type="entry name" value="TPR_19"/>
    <property type="match status" value="1"/>
</dbReference>
<sequence>MSLPLLQPSTATSFPTSIALTAQAPSFLKSQSTWFAALPYPLSLLTNTESQEKWQIYENLFLASLRTGADATAWQCLEALVARFGKTNDRVIALHGLYLEATAKDEHGLAAAMRLYEEVLIEDPTKFSIRKRRAALLRSAGKTAEAAQALVNILDASPTDAEAWAELADLYLSQGAFDQAVFSLEEVLLVMPNAWNMHAKLGEVLYLQASRTESVGEKARLLAESFRRFCRSVELCDDYLRGYYGLKLTSTRLLELRSTSQKQQQNTSDPSTGDLAPPSTETVKKLNAIATAKLGEIVRRASSGEKGWDGFSKAELSAARDLLDKSTLKIER</sequence>
<keyword evidence="3" id="KW-0472">Membrane</keyword>
<dbReference type="EMBL" id="MU001639">
    <property type="protein sequence ID" value="KAF2480588.1"/>
    <property type="molecule type" value="Genomic_DNA"/>
</dbReference>
<protein>
    <recommendedName>
        <fullName evidence="3">ER membrane protein complex subunit 2</fullName>
    </recommendedName>
</protein>
<dbReference type="SMART" id="SM00028">
    <property type="entry name" value="TPR"/>
    <property type="match status" value="2"/>
</dbReference>
<comment type="subunit">
    <text evidence="3">Component of the ER membrane protein complex (EMC).</text>
</comment>
<evidence type="ECO:0000313" key="6">
    <source>
        <dbReference type="Proteomes" id="UP000799767"/>
    </source>
</evidence>
<accession>A0A6A6PKH6</accession>
<comment type="similarity">
    <text evidence="3">Belongs to the EMC2 family.</text>
</comment>
<proteinExistence type="inferred from homology"/>
<evidence type="ECO:0000313" key="5">
    <source>
        <dbReference type="EMBL" id="KAF2480588.1"/>
    </source>
</evidence>
<dbReference type="GO" id="GO:0072546">
    <property type="term" value="C:EMC complex"/>
    <property type="evidence" value="ECO:0007669"/>
    <property type="project" value="UniProtKB-UniRule"/>
</dbReference>
<name>A0A6A6PKH6_9PEZI</name>
<reference evidence="5" key="1">
    <citation type="journal article" date="2020" name="Stud. Mycol.">
        <title>101 Dothideomycetes genomes: a test case for predicting lifestyles and emergence of pathogens.</title>
        <authorList>
            <person name="Haridas S."/>
            <person name="Albert R."/>
            <person name="Binder M."/>
            <person name="Bloem J."/>
            <person name="Labutti K."/>
            <person name="Salamov A."/>
            <person name="Andreopoulos B."/>
            <person name="Baker S."/>
            <person name="Barry K."/>
            <person name="Bills G."/>
            <person name="Bluhm B."/>
            <person name="Cannon C."/>
            <person name="Castanera R."/>
            <person name="Culley D."/>
            <person name="Daum C."/>
            <person name="Ezra D."/>
            <person name="Gonzalez J."/>
            <person name="Henrissat B."/>
            <person name="Kuo A."/>
            <person name="Liang C."/>
            <person name="Lipzen A."/>
            <person name="Lutzoni F."/>
            <person name="Magnuson J."/>
            <person name="Mondo S."/>
            <person name="Nolan M."/>
            <person name="Ohm R."/>
            <person name="Pangilinan J."/>
            <person name="Park H.-J."/>
            <person name="Ramirez L."/>
            <person name="Alfaro M."/>
            <person name="Sun H."/>
            <person name="Tritt A."/>
            <person name="Yoshinaga Y."/>
            <person name="Zwiers L.-H."/>
            <person name="Turgeon B."/>
            <person name="Goodwin S."/>
            <person name="Spatafora J."/>
            <person name="Crous P."/>
            <person name="Grigoriev I."/>
        </authorList>
    </citation>
    <scope>NUCLEOTIDE SEQUENCE</scope>
    <source>
        <strain evidence="5">CBS 113389</strain>
    </source>
</reference>
<gene>
    <name evidence="5" type="ORF">BDY17DRAFT_255509</name>
</gene>
<evidence type="ECO:0000256" key="2">
    <source>
        <dbReference type="PROSITE-ProRule" id="PRU00339"/>
    </source>
</evidence>
<organism evidence="5 6">
    <name type="scientific">Neohortaea acidophila</name>
    <dbReference type="NCBI Taxonomy" id="245834"/>
    <lineage>
        <taxon>Eukaryota</taxon>
        <taxon>Fungi</taxon>
        <taxon>Dikarya</taxon>
        <taxon>Ascomycota</taxon>
        <taxon>Pezizomycotina</taxon>
        <taxon>Dothideomycetes</taxon>
        <taxon>Dothideomycetidae</taxon>
        <taxon>Mycosphaerellales</taxon>
        <taxon>Teratosphaeriaceae</taxon>
        <taxon>Neohortaea</taxon>
    </lineage>
</organism>
<keyword evidence="1 2" id="KW-0802">TPR repeat</keyword>
<keyword evidence="6" id="KW-1185">Reference proteome</keyword>
<dbReference type="SUPFAM" id="SSF48452">
    <property type="entry name" value="TPR-like"/>
    <property type="match status" value="1"/>
</dbReference>